<dbReference type="EC" id="4.1.1.39" evidence="7"/>
<dbReference type="PROSITE" id="PS00157">
    <property type="entry name" value="RUBISCO_LARGE"/>
    <property type="match status" value="1"/>
</dbReference>
<evidence type="ECO:0000259" key="5">
    <source>
        <dbReference type="Pfam" id="PF00016"/>
    </source>
</evidence>
<feature type="domain" description="Ribulose bisphosphate carboxylase large subunit C-terminal" evidence="5">
    <location>
        <begin position="141"/>
        <end position="422"/>
    </location>
</feature>
<dbReference type="InterPro" id="IPR036422">
    <property type="entry name" value="RuBisCO_lsu_N_sf"/>
</dbReference>
<keyword evidence="3" id="KW-0460">Magnesium</keyword>
<dbReference type="SFLD" id="SFLDG00301">
    <property type="entry name" value="RuBisCO-like_proteins"/>
    <property type="match status" value="1"/>
</dbReference>
<evidence type="ECO:0000313" key="8">
    <source>
        <dbReference type="Proteomes" id="UP000759443"/>
    </source>
</evidence>
<dbReference type="InterPro" id="IPR036376">
    <property type="entry name" value="RuBisCO_lsu_C_sf"/>
</dbReference>
<accession>A0ABS4DUD8</accession>
<keyword evidence="7" id="KW-0456">Lyase</keyword>
<dbReference type="Pfam" id="PF00016">
    <property type="entry name" value="RuBisCO_large"/>
    <property type="match status" value="1"/>
</dbReference>
<comment type="caution">
    <text evidence="7">The sequence shown here is derived from an EMBL/GenBank/DDBJ whole genome shotgun (WGS) entry which is preliminary data.</text>
</comment>
<dbReference type="Gene3D" id="3.20.20.110">
    <property type="entry name" value="Ribulose bisphosphate carboxylase, large subunit, C-terminal domain"/>
    <property type="match status" value="1"/>
</dbReference>
<dbReference type="PANTHER" id="PTHR42704:SF17">
    <property type="entry name" value="RIBULOSE BISPHOSPHATE CARBOXYLASE LARGE CHAIN"/>
    <property type="match status" value="1"/>
</dbReference>
<dbReference type="InterPro" id="IPR000685">
    <property type="entry name" value="RuBisCO_lsu_C"/>
</dbReference>
<gene>
    <name evidence="7" type="ORF">J2Z17_000739</name>
</gene>
<dbReference type="InterPro" id="IPR033966">
    <property type="entry name" value="RuBisCO"/>
</dbReference>
<dbReference type="GO" id="GO:0016984">
    <property type="term" value="F:ribulose-bisphosphate carboxylase activity"/>
    <property type="evidence" value="ECO:0007669"/>
    <property type="project" value="UniProtKB-EC"/>
</dbReference>
<dbReference type="SFLD" id="SFLDS00014">
    <property type="entry name" value="RuBisCO"/>
    <property type="match status" value="1"/>
</dbReference>
<dbReference type="PANTHER" id="PTHR42704">
    <property type="entry name" value="RIBULOSE BISPHOSPHATE CARBOXYLASE"/>
    <property type="match status" value="1"/>
</dbReference>
<dbReference type="RefSeq" id="WP_209942359.1">
    <property type="nucleotide sequence ID" value="NZ_JAGGJU010000002.1"/>
</dbReference>
<organism evidence="7 8">
    <name type="scientific">Rhizobium halophytocola</name>
    <dbReference type="NCBI Taxonomy" id="735519"/>
    <lineage>
        <taxon>Bacteria</taxon>
        <taxon>Pseudomonadati</taxon>
        <taxon>Pseudomonadota</taxon>
        <taxon>Alphaproteobacteria</taxon>
        <taxon>Hyphomicrobiales</taxon>
        <taxon>Rhizobiaceae</taxon>
        <taxon>Rhizobium/Agrobacterium group</taxon>
        <taxon>Rhizobium</taxon>
    </lineage>
</organism>
<evidence type="ECO:0000256" key="2">
    <source>
        <dbReference type="ARBA" id="ARBA00022723"/>
    </source>
</evidence>
<keyword evidence="8" id="KW-1185">Reference proteome</keyword>
<evidence type="ECO:0000256" key="3">
    <source>
        <dbReference type="ARBA" id="ARBA00022842"/>
    </source>
</evidence>
<dbReference type="SUPFAM" id="SSF54966">
    <property type="entry name" value="RuBisCO, large subunit, small (N-terminal) domain"/>
    <property type="match status" value="1"/>
</dbReference>
<feature type="domain" description="Ribulose bisphosphate carboxylase large subunit ferrodoxin-like N-terminal" evidence="6">
    <location>
        <begin position="17"/>
        <end position="130"/>
    </location>
</feature>
<evidence type="ECO:0000256" key="4">
    <source>
        <dbReference type="RuleBase" id="RU003834"/>
    </source>
</evidence>
<evidence type="ECO:0000259" key="6">
    <source>
        <dbReference type="Pfam" id="PF02788"/>
    </source>
</evidence>
<name>A0ABS4DUD8_9HYPH</name>
<dbReference type="InterPro" id="IPR017443">
    <property type="entry name" value="RuBisCO_lsu_fd_N"/>
</dbReference>
<evidence type="ECO:0000256" key="1">
    <source>
        <dbReference type="ARBA" id="ARBA00001946"/>
    </source>
</evidence>
<dbReference type="Gene3D" id="3.30.70.150">
    <property type="entry name" value="RuBisCO large subunit, N-terminal domain"/>
    <property type="match status" value="1"/>
</dbReference>
<dbReference type="SUPFAM" id="SSF51649">
    <property type="entry name" value="RuBisCo, C-terminal domain"/>
    <property type="match status" value="1"/>
</dbReference>
<dbReference type="Proteomes" id="UP000759443">
    <property type="component" value="Unassembled WGS sequence"/>
</dbReference>
<sequence length="426" mass="45956">MAARQFIEARYLIETPLDPEKVAGIMAGEQSSGTFVKVANETEELKERAAAVVLSVDEIEPLAEPSLYSAYLERRHAHAPYRRAHVRVAYPVENVGRNLPTLASIVAGNLYDLGEVTGLKLLSIDLPAAYRQSYEMPRLGIGGTRASTGAEGRPLFGTILKPNVGMSAQETAGLVASLCEAGVDFIKDDEICANPVHAPLAERVPAVMREVRAYRDRTCRNVMVAFNVTDETDAMRRHAELVEREGGSCVMASLNWCGLSATETLRRSTPLAVHGHRNGYGAFGRHPALGFGFDAYQALYRLAGIDHMHVHGIGGKFSDPAEEVEHAARRCLAPLSADSGIDDRVMPVFSSGQWAATLHRAMEAADSEDFMFLAGGGILAHPLGPEAGVESLRQAYEAILQDKTLEEHAANHPALAAALAFYGARG</sequence>
<keyword evidence="2" id="KW-0479">Metal-binding</keyword>
<comment type="cofactor">
    <cofactor evidence="1">
        <name>Mg(2+)</name>
        <dbReference type="ChEBI" id="CHEBI:18420"/>
    </cofactor>
</comment>
<proteinExistence type="inferred from homology"/>
<dbReference type="InterPro" id="IPR020878">
    <property type="entry name" value="RuBisCo_large_chain_AS"/>
</dbReference>
<protein>
    <submittedName>
        <fullName evidence="7">Ribulose-bisphosphate carboxylase large chain</fullName>
        <ecNumber evidence="7">4.1.1.39</ecNumber>
    </submittedName>
</protein>
<reference evidence="7 8" key="1">
    <citation type="submission" date="2021-03" db="EMBL/GenBank/DDBJ databases">
        <title>Genomic Encyclopedia of Type Strains, Phase IV (KMG-IV): sequencing the most valuable type-strain genomes for metagenomic binning, comparative biology and taxonomic classification.</title>
        <authorList>
            <person name="Goeker M."/>
        </authorList>
    </citation>
    <scope>NUCLEOTIDE SEQUENCE [LARGE SCALE GENOMIC DNA]</scope>
    <source>
        <strain evidence="7 8">DSM 21600</strain>
    </source>
</reference>
<evidence type="ECO:0000313" key="7">
    <source>
        <dbReference type="EMBL" id="MBP1849318.1"/>
    </source>
</evidence>
<dbReference type="Pfam" id="PF02788">
    <property type="entry name" value="RuBisCO_large_N"/>
    <property type="match status" value="1"/>
</dbReference>
<dbReference type="EMBL" id="JAGGJU010000002">
    <property type="protein sequence ID" value="MBP1849318.1"/>
    <property type="molecule type" value="Genomic_DNA"/>
</dbReference>
<comment type="similarity">
    <text evidence="4">Belongs to the RuBisCO large chain family.</text>
</comment>